<dbReference type="GO" id="GO:0005737">
    <property type="term" value="C:cytoplasm"/>
    <property type="evidence" value="ECO:0007669"/>
    <property type="project" value="EnsemblMetazoa"/>
</dbReference>
<evidence type="ECO:0000313" key="4">
    <source>
        <dbReference type="Proteomes" id="UP000483820"/>
    </source>
</evidence>
<feature type="compositionally biased region" description="Polar residues" evidence="1">
    <location>
        <begin position="267"/>
        <end position="280"/>
    </location>
</feature>
<dbReference type="Gene3D" id="2.60.40.10">
    <property type="entry name" value="Immunoglobulins"/>
    <property type="match status" value="1"/>
</dbReference>
<feature type="region of interest" description="Disordered" evidence="1">
    <location>
        <begin position="266"/>
        <end position="292"/>
    </location>
</feature>
<name>A0A6A5HWF1_CAERE</name>
<feature type="compositionally biased region" description="Low complexity" evidence="1">
    <location>
        <begin position="281"/>
        <end position="292"/>
    </location>
</feature>
<feature type="region of interest" description="Disordered" evidence="1">
    <location>
        <begin position="185"/>
        <end position="213"/>
    </location>
</feature>
<dbReference type="InterPro" id="IPR013783">
    <property type="entry name" value="Ig-like_fold"/>
</dbReference>
<dbReference type="AlphaFoldDB" id="A0A6A5HWF1"/>
<dbReference type="PANTHER" id="PTHR16029:SF11">
    <property type="entry name" value="CENTROSOMAL PROTEIN OF 192 KDA"/>
    <property type="match status" value="1"/>
</dbReference>
<dbReference type="GO" id="GO:0060090">
    <property type="term" value="F:molecular adaptor activity"/>
    <property type="evidence" value="ECO:0007669"/>
    <property type="project" value="EnsemblMetazoa"/>
</dbReference>
<feature type="compositionally biased region" description="Polar residues" evidence="1">
    <location>
        <begin position="80"/>
        <end position="90"/>
    </location>
</feature>
<protein>
    <recommendedName>
        <fullName evidence="2">Cep192/Spd-2-like domain-containing protein</fullName>
    </recommendedName>
</protein>
<evidence type="ECO:0000256" key="1">
    <source>
        <dbReference type="SAM" id="MobiDB-lite"/>
    </source>
</evidence>
<dbReference type="PANTHER" id="PTHR16029">
    <property type="entry name" value="CENTROSOMAL PROTEIN OF 192 KDA"/>
    <property type="match status" value="1"/>
</dbReference>
<dbReference type="Proteomes" id="UP000483820">
    <property type="component" value="Chromosome I"/>
</dbReference>
<evidence type="ECO:0000259" key="2">
    <source>
        <dbReference type="Pfam" id="PF22073"/>
    </source>
</evidence>
<dbReference type="GO" id="GO:0000242">
    <property type="term" value="C:pericentriolar material"/>
    <property type="evidence" value="ECO:0007669"/>
    <property type="project" value="EnsemblMetazoa"/>
</dbReference>
<dbReference type="GO" id="GO:0090307">
    <property type="term" value="P:mitotic spindle assembly"/>
    <property type="evidence" value="ECO:0007669"/>
    <property type="project" value="TreeGrafter"/>
</dbReference>
<sequence length="838" mass="93253">MDEEVPMDLVDDQFDDVSIEDAPLEDVESFYNPDGYVDCEEDDVVPTNEHFRAENRYKPSLRTPRELPTIREENREDIRSNTSSRVTTRPPSVLSDKSNDLSSQFGFQSGGNAIDQYTDKFFADDNRAERLFPESELINKFASPARDKQNSWEPSVCHYEKQPTPEVQNNSPGLIFANLSSKKDPFAQRKQDVSRVGKASAEKVNDENEPTSRRISPERNIFTTSPMNSTKFLEEKTSTPKRPGGNRIGQRGLPSLEFSTIYEYSPQRASGTPRNYQTRHPTNPITPNTATTSDTLLSYRTINDSIVAKVLSGENTDKNLLDALEEIRKKRQNQPSKPNFVLSTKGAKPQFSQQKTSTTQSSVSNKQSTSNSSFNGTSASQSVSNYRKSQESQRNGATTAELNNSNTTNFTSNSSRLSTAKNDRSSRQRGGFSDSSVSTVVPISNSTTTIQNSRGGRDSVSSVRTISRASSTMTVGGSYAQTSSGTMKPLKIHATRIAFGVVPQNETLTIEIEIENISERPCQVRSTIDSAKSEVQILDNKMAMIDPKKSTKLRVAFTPTLIGRYNMFLKVEVPAQNFTQSIPIWGYGGFAKITPFSETDLRPTDNASEFVMKASNMKRITFKLNNSGNRTGFALMTVYDSAMRPVPNDFVNFYPARGVVVHRQCDKRVEVRIDTSYLGHYDELSNHRTSSAMSTASTSSMASCRKRAIPGTDFVVQVAWGEETIRERLRLLEIRTGRHQIIDGQDFTSHQFADEKAAVHPAGCPTIIDEDADLFASSYNTFFINIFPSPSGLKAFQAASVHLPKATNSDVTVLETSAFRQNTFVSDATMMSRQTKRM</sequence>
<dbReference type="GO" id="GO:0040025">
    <property type="term" value="P:vulval development"/>
    <property type="evidence" value="ECO:0007669"/>
    <property type="project" value="EnsemblMetazoa"/>
</dbReference>
<dbReference type="GO" id="GO:0090222">
    <property type="term" value="P:centrosome-templated microtubule nucleation"/>
    <property type="evidence" value="ECO:0007669"/>
    <property type="project" value="InterPro"/>
</dbReference>
<reference evidence="3 4" key="1">
    <citation type="submission" date="2019-12" db="EMBL/GenBank/DDBJ databases">
        <title>Chromosome-level assembly of the Caenorhabditis remanei genome.</title>
        <authorList>
            <person name="Teterina A.A."/>
            <person name="Willis J.H."/>
            <person name="Phillips P.C."/>
        </authorList>
    </citation>
    <scope>NUCLEOTIDE SEQUENCE [LARGE SCALE GENOMIC DNA]</scope>
    <source>
        <strain evidence="3 4">PX506</strain>
        <tissue evidence="3">Whole organism</tissue>
    </source>
</reference>
<dbReference type="GO" id="GO:0071539">
    <property type="term" value="P:protein localization to centrosome"/>
    <property type="evidence" value="ECO:0007669"/>
    <property type="project" value="InterPro"/>
</dbReference>
<dbReference type="EMBL" id="WUAV01000001">
    <property type="protein sequence ID" value="KAF1770667.1"/>
    <property type="molecule type" value="Genomic_DNA"/>
</dbReference>
<feature type="compositionally biased region" description="Low complexity" evidence="1">
    <location>
        <begin position="352"/>
        <end position="373"/>
    </location>
</feature>
<proteinExistence type="predicted"/>
<gene>
    <name evidence="3" type="ORF">GCK72_002488</name>
</gene>
<feature type="compositionally biased region" description="Polar residues" evidence="1">
    <location>
        <begin position="465"/>
        <end position="485"/>
    </location>
</feature>
<dbReference type="CTD" id="9809895"/>
<dbReference type="GO" id="GO:0019901">
    <property type="term" value="F:protein kinase binding"/>
    <property type="evidence" value="ECO:0007669"/>
    <property type="project" value="EnsemblMetazoa"/>
</dbReference>
<dbReference type="KEGG" id="crq:GCK72_002488"/>
<dbReference type="InterPro" id="IPR039103">
    <property type="entry name" value="Spd-2/CEP192"/>
</dbReference>
<dbReference type="Pfam" id="PF22073">
    <property type="entry name" value="Cep192_D4"/>
    <property type="match status" value="1"/>
</dbReference>
<dbReference type="GeneID" id="9809895"/>
<organism evidence="3 4">
    <name type="scientific">Caenorhabditis remanei</name>
    <name type="common">Caenorhabditis vulgaris</name>
    <dbReference type="NCBI Taxonomy" id="31234"/>
    <lineage>
        <taxon>Eukaryota</taxon>
        <taxon>Metazoa</taxon>
        <taxon>Ecdysozoa</taxon>
        <taxon>Nematoda</taxon>
        <taxon>Chromadorea</taxon>
        <taxon>Rhabditida</taxon>
        <taxon>Rhabditina</taxon>
        <taxon>Rhabditomorpha</taxon>
        <taxon>Rhabditoidea</taxon>
        <taxon>Rhabditidae</taxon>
        <taxon>Peloderinae</taxon>
        <taxon>Caenorhabditis</taxon>
    </lineage>
</organism>
<accession>A0A6A5HWF1</accession>
<feature type="compositionally biased region" description="Low complexity" evidence="1">
    <location>
        <begin position="403"/>
        <end position="419"/>
    </location>
</feature>
<dbReference type="InterPro" id="IPR054090">
    <property type="entry name" value="Cep192_Spd-2-like_dom"/>
</dbReference>
<feature type="region of interest" description="Disordered" evidence="1">
    <location>
        <begin position="233"/>
        <end position="252"/>
    </location>
</feature>
<evidence type="ECO:0000313" key="3">
    <source>
        <dbReference type="EMBL" id="KAF1770667.1"/>
    </source>
</evidence>
<feature type="region of interest" description="Disordered" evidence="1">
    <location>
        <begin position="329"/>
        <end position="485"/>
    </location>
</feature>
<dbReference type="GO" id="GO:0005814">
    <property type="term" value="C:centriole"/>
    <property type="evidence" value="ECO:0007669"/>
    <property type="project" value="EnsemblMetazoa"/>
</dbReference>
<feature type="domain" description="Cep192/Spd-2-like" evidence="2">
    <location>
        <begin position="489"/>
        <end position="589"/>
    </location>
</feature>
<feature type="compositionally biased region" description="Polar residues" evidence="1">
    <location>
        <begin position="433"/>
        <end position="452"/>
    </location>
</feature>
<comment type="caution">
    <text evidence="3">The sequence shown here is derived from an EMBL/GenBank/DDBJ whole genome shotgun (WGS) entry which is preliminary data.</text>
</comment>
<feature type="compositionally biased region" description="Polar residues" evidence="1">
    <location>
        <begin position="374"/>
        <end position="402"/>
    </location>
</feature>
<feature type="compositionally biased region" description="Basic and acidic residues" evidence="1">
    <location>
        <begin position="49"/>
        <end position="79"/>
    </location>
</feature>
<feature type="region of interest" description="Disordered" evidence="1">
    <location>
        <begin position="48"/>
        <end position="101"/>
    </location>
</feature>
<dbReference type="RefSeq" id="XP_003112254.2">
    <property type="nucleotide sequence ID" value="XM_003112206.2"/>
</dbReference>
<dbReference type="GO" id="GO:0007099">
    <property type="term" value="P:centriole replication"/>
    <property type="evidence" value="ECO:0007669"/>
    <property type="project" value="EnsemblMetazoa"/>
</dbReference>
<dbReference type="GO" id="GO:0009792">
    <property type="term" value="P:embryo development ending in birth or egg hatching"/>
    <property type="evidence" value="ECO:0007669"/>
    <property type="project" value="EnsemblMetazoa"/>
</dbReference>